<evidence type="ECO:0000259" key="1">
    <source>
        <dbReference type="Pfam" id="PF09413"/>
    </source>
</evidence>
<dbReference type="Pfam" id="PF09413">
    <property type="entry name" value="DUF2007"/>
    <property type="match status" value="1"/>
</dbReference>
<dbReference type="InterPro" id="IPR018551">
    <property type="entry name" value="DUF2007"/>
</dbReference>
<name>A0AB38YGD3_9GAMM</name>
<sequence length="79" mass="8711">MITIRRYFDTLEAELARGRLEAEGIVASVTNGALQNISHAMVEVNLQVGEDDLQRAEDVLQEMESGAVDLGDYLPFDEA</sequence>
<gene>
    <name evidence="2" type="ORF">NFC81_01290</name>
</gene>
<reference evidence="2" key="1">
    <citation type="submission" date="2022-07" db="EMBL/GenBank/DDBJ databases">
        <title>Complete genome sequence of Salinispirillum sp. LH10-3-1 capable of multiple carbohydrate inversion isolated from a soda lake.</title>
        <authorList>
            <person name="Liu J."/>
            <person name="Zhai Y."/>
            <person name="Zhang H."/>
            <person name="Yang H."/>
            <person name="Qu J."/>
            <person name="Li J."/>
        </authorList>
    </citation>
    <scope>NUCLEOTIDE SEQUENCE</scope>
    <source>
        <strain evidence="2">LH 10-3-1</strain>
    </source>
</reference>
<organism evidence="2">
    <name type="scientific">Salinispirillum sp. LH 10-3-1</name>
    <dbReference type="NCBI Taxonomy" id="2952525"/>
    <lineage>
        <taxon>Bacteria</taxon>
        <taxon>Pseudomonadati</taxon>
        <taxon>Pseudomonadota</taxon>
        <taxon>Gammaproteobacteria</taxon>
        <taxon>Oceanospirillales</taxon>
        <taxon>Saccharospirillaceae</taxon>
        <taxon>Salinispirillum</taxon>
    </lineage>
</organism>
<dbReference type="EMBL" id="CP101717">
    <property type="protein sequence ID" value="WLD58444.1"/>
    <property type="molecule type" value="Genomic_DNA"/>
</dbReference>
<proteinExistence type="predicted"/>
<dbReference type="InterPro" id="IPR011322">
    <property type="entry name" value="N-reg_PII-like_a/b"/>
</dbReference>
<dbReference type="Gene3D" id="3.30.70.790">
    <property type="entry name" value="UreE, C-terminal domain"/>
    <property type="match status" value="1"/>
</dbReference>
<dbReference type="SUPFAM" id="SSF54913">
    <property type="entry name" value="GlnB-like"/>
    <property type="match status" value="1"/>
</dbReference>
<dbReference type="AlphaFoldDB" id="A0AB38YGD3"/>
<accession>A0AB38YGD3</accession>
<protein>
    <submittedName>
        <fullName evidence="2">DUF2007 domain-containing protein</fullName>
    </submittedName>
</protein>
<dbReference type="RefSeq" id="WP_304995729.1">
    <property type="nucleotide sequence ID" value="NZ_CP101717.1"/>
</dbReference>
<feature type="domain" description="DUF2007" evidence="1">
    <location>
        <begin position="1"/>
        <end position="64"/>
    </location>
</feature>
<evidence type="ECO:0000313" key="2">
    <source>
        <dbReference type="EMBL" id="WLD58444.1"/>
    </source>
</evidence>